<evidence type="ECO:0000259" key="1">
    <source>
        <dbReference type="Pfam" id="PF20209"/>
    </source>
</evidence>
<keyword evidence="3" id="KW-1185">Reference proteome</keyword>
<dbReference type="InterPro" id="IPR046700">
    <property type="entry name" value="DUF6570"/>
</dbReference>
<proteinExistence type="predicted"/>
<dbReference type="Pfam" id="PF20209">
    <property type="entry name" value="DUF6570"/>
    <property type="match status" value="1"/>
</dbReference>
<protein>
    <recommendedName>
        <fullName evidence="1">DUF6570 domain-containing protein</fullName>
    </recommendedName>
</protein>
<feature type="domain" description="DUF6570" evidence="1">
    <location>
        <begin position="29"/>
        <end position="94"/>
    </location>
</feature>
<organism evidence="2 3">
    <name type="scientific">Rhizophagus clarus</name>
    <dbReference type="NCBI Taxonomy" id="94130"/>
    <lineage>
        <taxon>Eukaryota</taxon>
        <taxon>Fungi</taxon>
        <taxon>Fungi incertae sedis</taxon>
        <taxon>Mucoromycota</taxon>
        <taxon>Glomeromycotina</taxon>
        <taxon>Glomeromycetes</taxon>
        <taxon>Glomerales</taxon>
        <taxon>Glomeraceae</taxon>
        <taxon>Rhizophagus</taxon>
    </lineage>
</organism>
<name>A0A2Z6QMM2_9GLOM</name>
<dbReference type="AlphaFoldDB" id="A0A2Z6QMM2"/>
<evidence type="ECO:0000313" key="3">
    <source>
        <dbReference type="Proteomes" id="UP000247702"/>
    </source>
</evidence>
<comment type="caution">
    <text evidence="2">The sequence shown here is derived from an EMBL/GenBank/DDBJ whole genome shotgun (WGS) entry which is preliminary data.</text>
</comment>
<reference evidence="2 3" key="1">
    <citation type="submission" date="2017-11" db="EMBL/GenBank/DDBJ databases">
        <title>The genome of Rhizophagus clarus HR1 reveals common genetic basis of auxotrophy among arbuscular mycorrhizal fungi.</title>
        <authorList>
            <person name="Kobayashi Y."/>
        </authorList>
    </citation>
    <scope>NUCLEOTIDE SEQUENCE [LARGE SCALE GENOMIC DNA]</scope>
    <source>
        <strain evidence="2 3">HR1</strain>
    </source>
</reference>
<sequence>MHKICPACNERFSSINLILGMCCQCYSNKNEVKKFSAANNMDLDNVPEELKSLTEIEEMLISQIFLIVSVYYLRGGQYAYSGNFINFPQDRGSLYLSFPEILQCWIHLLSVINLLKLKENNRYYSDIIIDDDILYTLPEDSSIDEYLLKIHDAENRLQLVKDKICNTDYLDGETDDTIIRNFILASISSRNENCIINDALTHMQSESGPVMWLNIGGTAINEFNTPGYIARAFPTLYPTSSADLQADHVRDINPAKYF</sequence>
<accession>A0A2Z6QMM2</accession>
<dbReference type="Proteomes" id="UP000247702">
    <property type="component" value="Unassembled WGS sequence"/>
</dbReference>
<gene>
    <name evidence="2" type="ORF">RclHR1_17900007</name>
</gene>
<dbReference type="EMBL" id="BEXD01000880">
    <property type="protein sequence ID" value="GBB90825.1"/>
    <property type="molecule type" value="Genomic_DNA"/>
</dbReference>
<evidence type="ECO:0000313" key="2">
    <source>
        <dbReference type="EMBL" id="GBB90825.1"/>
    </source>
</evidence>